<reference evidence="1 2" key="2">
    <citation type="submission" date="2017-09" db="EMBL/GenBank/DDBJ databases">
        <title>Extensive intraspecific genome diversity in a model arbuscular mycorrhizal fungus.</title>
        <authorList>
            <person name="Chen E.C."/>
            <person name="Morin E."/>
            <person name="Beaudet D."/>
            <person name="Noel J."/>
            <person name="Ndikumana S."/>
            <person name="Charron P."/>
            <person name="St-Onge C."/>
            <person name="Giorgi J."/>
            <person name="Grigoriev I.V."/>
            <person name="Roux C."/>
            <person name="Martin F.M."/>
            <person name="Corradi N."/>
        </authorList>
    </citation>
    <scope>NUCLEOTIDE SEQUENCE [LARGE SCALE GENOMIC DNA]</scope>
    <source>
        <strain evidence="1 2">A5</strain>
    </source>
</reference>
<proteinExistence type="predicted"/>
<sequence length="82" mass="9882">MAKDYLLRTLDQKFKSWARAYLYKIFTAGIKSTARVEGYNWIIKQQLKAKSTLCKLADRIDSRLKEEEWWNQFHEYKQSTTT</sequence>
<comment type="caution">
    <text evidence="1">The sequence shown here is derived from an EMBL/GenBank/DDBJ whole genome shotgun (WGS) entry which is preliminary data.</text>
</comment>
<dbReference type="VEuPathDB" id="FungiDB:RhiirFUN_015072"/>
<protein>
    <submittedName>
        <fullName evidence="1">Uncharacterized protein</fullName>
    </submittedName>
</protein>
<organism evidence="1 2">
    <name type="scientific">Rhizophagus irregularis</name>
    <dbReference type="NCBI Taxonomy" id="588596"/>
    <lineage>
        <taxon>Eukaryota</taxon>
        <taxon>Fungi</taxon>
        <taxon>Fungi incertae sedis</taxon>
        <taxon>Mucoromycota</taxon>
        <taxon>Glomeromycotina</taxon>
        <taxon>Glomeromycetes</taxon>
        <taxon>Glomerales</taxon>
        <taxon>Glomeraceae</taxon>
        <taxon>Rhizophagus</taxon>
    </lineage>
</organism>
<dbReference type="Proteomes" id="UP000232722">
    <property type="component" value="Unassembled WGS sequence"/>
</dbReference>
<name>A0A2N0PXL3_9GLOM</name>
<accession>A0A2N0PXL3</accession>
<feature type="non-terminal residue" evidence="1">
    <location>
        <position position="82"/>
    </location>
</feature>
<evidence type="ECO:0000313" key="2">
    <source>
        <dbReference type="Proteomes" id="UP000232722"/>
    </source>
</evidence>
<dbReference type="EMBL" id="LLXJ01000302">
    <property type="protein sequence ID" value="PKC11567.1"/>
    <property type="molecule type" value="Genomic_DNA"/>
</dbReference>
<gene>
    <name evidence="1" type="ORF">RhiirA5_271159</name>
</gene>
<reference evidence="1 2" key="1">
    <citation type="submission" date="2016-04" db="EMBL/GenBank/DDBJ databases">
        <title>Genome analyses suggest a sexual origin of heterokaryosis in a supposedly ancient asexual fungus.</title>
        <authorList>
            <person name="Ropars J."/>
            <person name="Sedzielewska K."/>
            <person name="Noel J."/>
            <person name="Charron P."/>
            <person name="Farinelli L."/>
            <person name="Marton T."/>
            <person name="Kruger M."/>
            <person name="Pelin A."/>
            <person name="Brachmann A."/>
            <person name="Corradi N."/>
        </authorList>
    </citation>
    <scope>NUCLEOTIDE SEQUENCE [LARGE SCALE GENOMIC DNA]</scope>
    <source>
        <strain evidence="1 2">A5</strain>
    </source>
</reference>
<dbReference type="AlphaFoldDB" id="A0A2N0PXL3"/>
<evidence type="ECO:0000313" key="1">
    <source>
        <dbReference type="EMBL" id="PKC11567.1"/>
    </source>
</evidence>